<organism evidence="13 14">
    <name type="scientific">Cephalotus follicularis</name>
    <name type="common">Albany pitcher plant</name>
    <dbReference type="NCBI Taxonomy" id="3775"/>
    <lineage>
        <taxon>Eukaryota</taxon>
        <taxon>Viridiplantae</taxon>
        <taxon>Streptophyta</taxon>
        <taxon>Embryophyta</taxon>
        <taxon>Tracheophyta</taxon>
        <taxon>Spermatophyta</taxon>
        <taxon>Magnoliopsida</taxon>
        <taxon>eudicotyledons</taxon>
        <taxon>Gunneridae</taxon>
        <taxon>Pentapetalae</taxon>
        <taxon>rosids</taxon>
        <taxon>fabids</taxon>
        <taxon>Oxalidales</taxon>
        <taxon>Cephalotaceae</taxon>
        <taxon>Cephalotus</taxon>
    </lineage>
</organism>
<keyword evidence="4" id="KW-0732">Signal</keyword>
<evidence type="ECO:0000256" key="6">
    <source>
        <dbReference type="ARBA" id="ARBA00022741"/>
    </source>
</evidence>
<evidence type="ECO:0000256" key="9">
    <source>
        <dbReference type="ARBA" id="ARBA00023136"/>
    </source>
</evidence>
<evidence type="ECO:0000256" key="1">
    <source>
        <dbReference type="ARBA" id="ARBA00004479"/>
    </source>
</evidence>
<evidence type="ECO:0000256" key="8">
    <source>
        <dbReference type="ARBA" id="ARBA00022989"/>
    </source>
</evidence>
<keyword evidence="7" id="KW-0067">ATP-binding</keyword>
<dbReference type="Proteomes" id="UP000187406">
    <property type="component" value="Unassembled WGS sequence"/>
</dbReference>
<evidence type="ECO:0000256" key="7">
    <source>
        <dbReference type="ARBA" id="ARBA00022840"/>
    </source>
</evidence>
<dbReference type="SUPFAM" id="SSF52058">
    <property type="entry name" value="L domain-like"/>
    <property type="match status" value="1"/>
</dbReference>
<keyword evidence="10" id="KW-0675">Receptor</keyword>
<keyword evidence="3" id="KW-0812">Transmembrane</keyword>
<dbReference type="InterPro" id="IPR032675">
    <property type="entry name" value="LRR_dom_sf"/>
</dbReference>
<protein>
    <submittedName>
        <fullName evidence="13">LRRNT_2 domain-containing protein</fullName>
    </submittedName>
</protein>
<keyword evidence="8" id="KW-1133">Transmembrane helix</keyword>
<dbReference type="STRING" id="3775.A0A1Q3BZ60"/>
<keyword evidence="2" id="KW-0433">Leucine-rich repeat</keyword>
<dbReference type="EMBL" id="BDDD01001068">
    <property type="protein sequence ID" value="GAV73053.1"/>
    <property type="molecule type" value="Genomic_DNA"/>
</dbReference>
<dbReference type="InterPro" id="IPR013210">
    <property type="entry name" value="LRR_N_plant-typ"/>
</dbReference>
<feature type="non-terminal residue" evidence="13">
    <location>
        <position position="150"/>
    </location>
</feature>
<dbReference type="AlphaFoldDB" id="A0A1Q3BZ60"/>
<comment type="subcellular location">
    <subcellularLocation>
        <location evidence="1">Membrane</location>
        <topology evidence="1">Single-pass type I membrane protein</topology>
    </subcellularLocation>
</comment>
<name>A0A1Q3BZ60_CEPFO</name>
<evidence type="ECO:0000256" key="10">
    <source>
        <dbReference type="ARBA" id="ARBA00023170"/>
    </source>
</evidence>
<reference evidence="14" key="1">
    <citation type="submission" date="2016-04" db="EMBL/GenBank/DDBJ databases">
        <title>Cephalotus genome sequencing.</title>
        <authorList>
            <person name="Fukushima K."/>
            <person name="Hasebe M."/>
            <person name="Fang X."/>
        </authorList>
    </citation>
    <scope>NUCLEOTIDE SEQUENCE [LARGE SCALE GENOMIC DNA]</scope>
    <source>
        <strain evidence="14">cv. St1</strain>
    </source>
</reference>
<dbReference type="GO" id="GO:0005524">
    <property type="term" value="F:ATP binding"/>
    <property type="evidence" value="ECO:0007669"/>
    <property type="project" value="UniProtKB-KW"/>
</dbReference>
<evidence type="ECO:0000256" key="3">
    <source>
        <dbReference type="ARBA" id="ARBA00022692"/>
    </source>
</evidence>
<keyword evidence="5" id="KW-0677">Repeat</keyword>
<dbReference type="PANTHER" id="PTHR47988">
    <property type="entry name" value="SOMATIC EMBRYOGENESIS RECEPTOR KINASE 1"/>
    <property type="match status" value="1"/>
</dbReference>
<evidence type="ECO:0000256" key="11">
    <source>
        <dbReference type="ARBA" id="ARBA00023180"/>
    </source>
</evidence>
<dbReference type="Pfam" id="PF08263">
    <property type="entry name" value="LRRNT_2"/>
    <property type="match status" value="1"/>
</dbReference>
<comment type="caution">
    <text evidence="13">The sequence shown here is derived from an EMBL/GenBank/DDBJ whole genome shotgun (WGS) entry which is preliminary data.</text>
</comment>
<dbReference type="Pfam" id="PF00560">
    <property type="entry name" value="LRR_1"/>
    <property type="match status" value="2"/>
</dbReference>
<dbReference type="FunFam" id="3.80.10.10:FF:000101">
    <property type="entry name" value="LRR receptor-like serine/threonine-protein kinase ERECTA"/>
    <property type="match status" value="1"/>
</dbReference>
<keyword evidence="14" id="KW-1185">Reference proteome</keyword>
<feature type="domain" description="Leucine-rich repeat-containing N-terminal plant-type" evidence="12">
    <location>
        <begin position="30"/>
        <end position="69"/>
    </location>
</feature>
<dbReference type="GO" id="GO:0016020">
    <property type="term" value="C:membrane"/>
    <property type="evidence" value="ECO:0007669"/>
    <property type="project" value="UniProtKB-SubCell"/>
</dbReference>
<gene>
    <name evidence="13" type="ORF">CFOL_v3_16540</name>
</gene>
<dbReference type="InParanoid" id="A0A1Q3BZ60"/>
<evidence type="ECO:0000256" key="5">
    <source>
        <dbReference type="ARBA" id="ARBA00022737"/>
    </source>
</evidence>
<keyword evidence="11" id="KW-0325">Glycoprotein</keyword>
<proteinExistence type="predicted"/>
<keyword evidence="9" id="KW-0472">Membrane</keyword>
<dbReference type="Gene3D" id="3.80.10.10">
    <property type="entry name" value="Ribonuclease Inhibitor"/>
    <property type="match status" value="1"/>
</dbReference>
<keyword evidence="6" id="KW-0547">Nucleotide-binding</keyword>
<evidence type="ECO:0000256" key="2">
    <source>
        <dbReference type="ARBA" id="ARBA00022614"/>
    </source>
</evidence>
<sequence>MGICVVKFRGTWLLHILLLYIIMIKIKAISPDGEALLSFRTQVVSSDGILLQWRPEDPDPCKWKGVTCDTNTKRVVFLSLKNHKLSGSISPDLGKLDRMKILTLHNNNFYGTIPSELGNCTVLQGLHLQGNYLSGLIPSELGNLSELQNL</sequence>
<accession>A0A1Q3BZ60</accession>
<evidence type="ECO:0000256" key="4">
    <source>
        <dbReference type="ARBA" id="ARBA00022729"/>
    </source>
</evidence>
<evidence type="ECO:0000313" key="13">
    <source>
        <dbReference type="EMBL" id="GAV73053.1"/>
    </source>
</evidence>
<dbReference type="InterPro" id="IPR001611">
    <property type="entry name" value="Leu-rich_rpt"/>
</dbReference>
<dbReference type="OrthoDB" id="1706439at2759"/>
<evidence type="ECO:0000313" key="14">
    <source>
        <dbReference type="Proteomes" id="UP000187406"/>
    </source>
</evidence>
<evidence type="ECO:0000259" key="12">
    <source>
        <dbReference type="Pfam" id="PF08263"/>
    </source>
</evidence>